<name>A0A4D4MGE8_STRAX</name>
<organism evidence="2 3">
    <name type="scientific">Streptomyces avermitilis</name>
    <dbReference type="NCBI Taxonomy" id="33903"/>
    <lineage>
        <taxon>Bacteria</taxon>
        <taxon>Bacillati</taxon>
        <taxon>Actinomycetota</taxon>
        <taxon>Actinomycetes</taxon>
        <taxon>Kitasatosporales</taxon>
        <taxon>Streptomycetaceae</taxon>
        <taxon>Streptomyces</taxon>
    </lineage>
</organism>
<evidence type="ECO:0000313" key="3">
    <source>
        <dbReference type="Proteomes" id="UP000299211"/>
    </source>
</evidence>
<reference evidence="2 3" key="1">
    <citation type="submission" date="2019-04" db="EMBL/GenBank/DDBJ databases">
        <title>Draft genome sequences of Streptomyces avermitilis ATCC 31267.</title>
        <authorList>
            <person name="Komaki H."/>
            <person name="Tamura T."/>
            <person name="Hosoyama A."/>
        </authorList>
    </citation>
    <scope>NUCLEOTIDE SEQUENCE [LARGE SCALE GENOMIC DNA]</scope>
    <source>
        <strain evidence="2 3">ATCC 31267</strain>
    </source>
</reference>
<dbReference type="RefSeq" id="WP_037652443.1">
    <property type="nucleotide sequence ID" value="NZ_BAABTN010000050.1"/>
</dbReference>
<proteinExistence type="predicted"/>
<dbReference type="Proteomes" id="UP000302139">
    <property type="component" value="Unassembled WGS sequence"/>
</dbReference>
<protein>
    <submittedName>
        <fullName evidence="2">Uncharacterized protein</fullName>
    </submittedName>
</protein>
<dbReference type="AlphaFoldDB" id="A0A4D4MGE8"/>
<dbReference type="Proteomes" id="UP000299211">
    <property type="component" value="Unassembled WGS sequence"/>
</dbReference>
<evidence type="ECO:0000313" key="4">
    <source>
        <dbReference type="Proteomes" id="UP000302139"/>
    </source>
</evidence>
<gene>
    <name evidence="1" type="ORF">SAV14893_081170</name>
    <name evidence="2" type="ORF">SAV31267_003810</name>
</gene>
<dbReference type="EMBL" id="BJHY01000001">
    <property type="protein sequence ID" value="GDY70896.1"/>
    <property type="molecule type" value="Genomic_DNA"/>
</dbReference>
<accession>A0A4D4MGE8</accession>
<reference evidence="1 4" key="2">
    <citation type="submission" date="2019-04" db="EMBL/GenBank/DDBJ databases">
        <title>Draft genome sequences of Streptomyces avermitilis NBRC 14893.</title>
        <authorList>
            <person name="Komaki H."/>
            <person name="Tamura T."/>
            <person name="Hosoyama A."/>
        </authorList>
    </citation>
    <scope>NUCLEOTIDE SEQUENCE [LARGE SCALE GENOMIC DNA]</scope>
    <source>
        <strain evidence="1 4">NBRC 14893</strain>
    </source>
</reference>
<sequence>MSDGFTTRVEQPFGPVYAGPSTLNYTVNLALGDQDKPGRSPRRIADDQLRLLRQQFVDPHVRPGRVPAAR</sequence>
<comment type="caution">
    <text evidence="2">The sequence shown here is derived from an EMBL/GenBank/DDBJ whole genome shotgun (WGS) entry which is preliminary data.</text>
</comment>
<evidence type="ECO:0000313" key="1">
    <source>
        <dbReference type="EMBL" id="GDY68724.1"/>
    </source>
</evidence>
<dbReference type="EMBL" id="BJHX01000001">
    <property type="protein sequence ID" value="GDY68724.1"/>
    <property type="molecule type" value="Genomic_DNA"/>
</dbReference>
<evidence type="ECO:0000313" key="2">
    <source>
        <dbReference type="EMBL" id="GDY70896.1"/>
    </source>
</evidence>